<dbReference type="GO" id="GO:0008324">
    <property type="term" value="F:monoatomic cation transmembrane transporter activity"/>
    <property type="evidence" value="ECO:0007669"/>
    <property type="project" value="TreeGrafter"/>
</dbReference>
<dbReference type="Proteomes" id="UP001150569">
    <property type="component" value="Unassembled WGS sequence"/>
</dbReference>
<dbReference type="PANTHER" id="PTHR12266:SF0">
    <property type="entry name" value="MITOCHONDRIAL SODIUM_CALCIUM EXCHANGER PROTEIN"/>
    <property type="match status" value="1"/>
</dbReference>
<feature type="transmembrane region" description="Helical" evidence="8">
    <location>
        <begin position="1108"/>
        <end position="1126"/>
    </location>
</feature>
<dbReference type="GO" id="GO:0006874">
    <property type="term" value="P:intracellular calcium ion homeostasis"/>
    <property type="evidence" value="ECO:0007669"/>
    <property type="project" value="TreeGrafter"/>
</dbReference>
<feature type="region of interest" description="Disordered" evidence="7">
    <location>
        <begin position="249"/>
        <end position="352"/>
    </location>
</feature>
<dbReference type="InterPro" id="IPR051359">
    <property type="entry name" value="CaCA_antiporter"/>
</dbReference>
<dbReference type="Pfam" id="PF01699">
    <property type="entry name" value="Na_Ca_ex"/>
    <property type="match status" value="2"/>
</dbReference>
<feature type="transmembrane region" description="Helical" evidence="8">
    <location>
        <begin position="122"/>
        <end position="149"/>
    </location>
</feature>
<feature type="transmembrane region" description="Helical" evidence="8">
    <location>
        <begin position="50"/>
        <end position="71"/>
    </location>
</feature>
<sequence>MAVAGPIILAEACRQVHSAADPCAFIHTHCTDIGGLVNYLDVYYCQLPELHWLALLLILGWLLFLFTWVGISASDYFSPNLTVLAKYFSIPDSLAGVTLLALGNGAPDLFSTFSALKSGSGALALGELVGAASFIACVVTGMMIILYPFKVAVVPFLREVIFFTLTLSVTTWISWDRKITLWEGVALVGFYVTYVVVVMISTWMERKYLVRRSLIERARAEYIDWGVGASSDAWTRAADYLSTPFAERPDDGDFERAHVRRPTGSSEAMAPDTATVVTRTGSGWGDRSTNGPPAARPGTASTSTDAANRSARGELVPLIPKVSYSSTSDGVGPSSPHLSRTPSPSPSAEAAHEDLIQPNVWIRRKSILSAIEFRDFLQSLPGVSYRMFTQAAPVGPRDSPRPEEQSPGTFPVPWDRPITPSRSNAHHNRGISHLTLDAASALPRQGGPGSPAGRSPDSRRSVSPTRPRHHRIDIPRLEVENYEAPGSSQSSSPPLRPGLPQLVVHPSTPRSQSRSLLNGQAVNGGSQSSSTRGSLDVPRSDRTSTDGGNSDNGGPYQSPSLRPRNLAVSIPPRGGSSRSLLSVDSALLTAISPRSVDNAEAAPQLLTSRRSRGLDRSDSQRSDQSDYFSMGGNSPLAPLLRSRAASPAWMASSHRPGSGRSSQRATPLGTPWPPSSPALSGGSRTSADRFGQAFAAVVPLPIERAVSFCELSLPRKAGAVLLLFMGHLIPTIRSWHHAHLFHRLFIFITAPIILALNMTVPISAYPPPPLHHLHPNDAANAAGPGPGAGSPAKSDRPADEAVVETALLCEDSLINFTRTDALDETNNGCSSGSDSSEAGSVRSHDVLRVTGTVLDDHQLQRYNHLAKQLVMTLRCLTIPLFVAAADLYIFQREAWWMVYLAGALGLATAVLNALLAFPLLRHPSRWWQCLIRRFDRSGYDYTLLAEMTQSATPVEGQRTTAVDAVPRPHHSQSTADPPIWPLPSSLAGRIVDVYHSTLVRSLGPAVLGFLAGISWVYLTADEVVAILQSVGVVLNISDGILGLTVLALGNSLGDFMTDLTIARMGLPAMALSACFGGPMLNILLGIGISATTITSATGHSYPLPVSNTVFVSALGVILCMILMLVWVPLNNFHMTRGLGAILIAVYFLCMGINLILEHHYEQRHDLT</sequence>
<keyword evidence="3" id="KW-0813">Transport</keyword>
<evidence type="ECO:0000256" key="4">
    <source>
        <dbReference type="ARBA" id="ARBA00022692"/>
    </source>
</evidence>
<name>A0A9W8AG54_9FUNG</name>
<dbReference type="GO" id="GO:0016020">
    <property type="term" value="C:membrane"/>
    <property type="evidence" value="ECO:0007669"/>
    <property type="project" value="UniProtKB-SubCell"/>
</dbReference>
<protein>
    <recommendedName>
        <fullName evidence="9">Sodium/calcium exchanger membrane region domain-containing protein</fullName>
    </recommendedName>
</protein>
<feature type="transmembrane region" description="Helical" evidence="8">
    <location>
        <begin position="1068"/>
        <end position="1088"/>
    </location>
</feature>
<evidence type="ECO:0000256" key="1">
    <source>
        <dbReference type="ARBA" id="ARBA00004141"/>
    </source>
</evidence>
<feature type="region of interest" description="Disordered" evidence="7">
    <location>
        <begin position="441"/>
        <end position="579"/>
    </location>
</feature>
<feature type="domain" description="Sodium/calcium exchanger membrane region" evidence="9">
    <location>
        <begin position="61"/>
        <end position="199"/>
    </location>
</feature>
<dbReference type="InterPro" id="IPR044880">
    <property type="entry name" value="NCX_ion-bd_dom_sf"/>
</dbReference>
<dbReference type="Gene3D" id="1.20.1420.30">
    <property type="entry name" value="NCX, central ion-binding region"/>
    <property type="match status" value="2"/>
</dbReference>
<keyword evidence="5 8" id="KW-1133">Transmembrane helix</keyword>
<feature type="region of interest" description="Disordered" evidence="7">
    <location>
        <begin position="601"/>
        <end position="633"/>
    </location>
</feature>
<reference evidence="10" key="1">
    <citation type="submission" date="2022-07" db="EMBL/GenBank/DDBJ databases">
        <title>Phylogenomic reconstructions and comparative analyses of Kickxellomycotina fungi.</title>
        <authorList>
            <person name="Reynolds N.K."/>
            <person name="Stajich J.E."/>
            <person name="Barry K."/>
            <person name="Grigoriev I.V."/>
            <person name="Crous P."/>
            <person name="Smith M.E."/>
        </authorList>
    </citation>
    <scope>NUCLEOTIDE SEQUENCE</scope>
    <source>
        <strain evidence="10">RSA 861</strain>
    </source>
</reference>
<dbReference type="PANTHER" id="PTHR12266">
    <property type="entry name" value="NA+/CA2+ K+ INDEPENDENT EXCHANGER"/>
    <property type="match status" value="1"/>
</dbReference>
<dbReference type="OrthoDB" id="407410at2759"/>
<evidence type="ECO:0000313" key="10">
    <source>
        <dbReference type="EMBL" id="KAJ1930435.1"/>
    </source>
</evidence>
<proteinExistence type="inferred from homology"/>
<feature type="transmembrane region" description="Helical" evidence="8">
    <location>
        <begin position="181"/>
        <end position="204"/>
    </location>
</feature>
<evidence type="ECO:0000256" key="5">
    <source>
        <dbReference type="ARBA" id="ARBA00022989"/>
    </source>
</evidence>
<feature type="transmembrane region" description="Helical" evidence="8">
    <location>
        <begin position="1138"/>
        <end position="1156"/>
    </location>
</feature>
<comment type="subcellular location">
    <subcellularLocation>
        <location evidence="1">Membrane</location>
        <topology evidence="1">Multi-pass membrane protein</topology>
    </subcellularLocation>
</comment>
<comment type="caution">
    <text evidence="10">The sequence shown here is derived from an EMBL/GenBank/DDBJ whole genome shotgun (WGS) entry which is preliminary data.</text>
</comment>
<keyword evidence="11" id="KW-1185">Reference proteome</keyword>
<evidence type="ECO:0000256" key="2">
    <source>
        <dbReference type="ARBA" id="ARBA00008170"/>
    </source>
</evidence>
<feature type="region of interest" description="Disordered" evidence="7">
    <location>
        <begin position="647"/>
        <end position="685"/>
    </location>
</feature>
<dbReference type="InterPro" id="IPR004837">
    <property type="entry name" value="NaCa_Exmemb"/>
</dbReference>
<feature type="compositionally biased region" description="Basic and acidic residues" evidence="7">
    <location>
        <begin position="612"/>
        <end position="624"/>
    </location>
</feature>
<keyword evidence="6 8" id="KW-0472">Membrane</keyword>
<feature type="transmembrane region" description="Helical" evidence="8">
    <location>
        <begin position="156"/>
        <end position="175"/>
    </location>
</feature>
<evidence type="ECO:0000256" key="3">
    <source>
        <dbReference type="ARBA" id="ARBA00022448"/>
    </source>
</evidence>
<organism evidence="10 11">
    <name type="scientific">Tieghemiomyces parasiticus</name>
    <dbReference type="NCBI Taxonomy" id="78921"/>
    <lineage>
        <taxon>Eukaryota</taxon>
        <taxon>Fungi</taxon>
        <taxon>Fungi incertae sedis</taxon>
        <taxon>Zoopagomycota</taxon>
        <taxon>Kickxellomycotina</taxon>
        <taxon>Dimargaritomycetes</taxon>
        <taxon>Dimargaritales</taxon>
        <taxon>Dimargaritaceae</taxon>
        <taxon>Tieghemiomyces</taxon>
    </lineage>
</organism>
<feature type="compositionally biased region" description="Polar residues" evidence="7">
    <location>
        <begin position="275"/>
        <end position="291"/>
    </location>
</feature>
<keyword evidence="4 8" id="KW-0812">Transmembrane</keyword>
<gene>
    <name evidence="10" type="ORF">IWQ60_000301</name>
</gene>
<dbReference type="AlphaFoldDB" id="A0A9W8AG54"/>
<feature type="region of interest" description="Disordered" evidence="7">
    <location>
        <begin position="392"/>
        <end position="428"/>
    </location>
</feature>
<feature type="transmembrane region" description="Helical" evidence="8">
    <location>
        <begin position="896"/>
        <end position="920"/>
    </location>
</feature>
<evidence type="ECO:0000256" key="8">
    <source>
        <dbReference type="SAM" id="Phobius"/>
    </source>
</evidence>
<evidence type="ECO:0000256" key="6">
    <source>
        <dbReference type="ARBA" id="ARBA00023136"/>
    </source>
</evidence>
<evidence type="ECO:0000259" key="9">
    <source>
        <dbReference type="Pfam" id="PF01699"/>
    </source>
</evidence>
<feature type="transmembrane region" description="Helical" evidence="8">
    <location>
        <begin position="998"/>
        <end position="1018"/>
    </location>
</feature>
<dbReference type="EMBL" id="JANBPT010000007">
    <property type="protein sequence ID" value="KAJ1930435.1"/>
    <property type="molecule type" value="Genomic_DNA"/>
</dbReference>
<evidence type="ECO:0000313" key="11">
    <source>
        <dbReference type="Proteomes" id="UP001150569"/>
    </source>
</evidence>
<feature type="transmembrane region" description="Helical" evidence="8">
    <location>
        <begin position="1024"/>
        <end position="1048"/>
    </location>
</feature>
<evidence type="ECO:0000256" key="7">
    <source>
        <dbReference type="SAM" id="MobiDB-lite"/>
    </source>
</evidence>
<feature type="compositionally biased region" description="Polar residues" evidence="7">
    <location>
        <begin position="508"/>
        <end position="533"/>
    </location>
</feature>
<feature type="region of interest" description="Disordered" evidence="7">
    <location>
        <begin position="771"/>
        <end position="796"/>
    </location>
</feature>
<accession>A0A9W8AG54</accession>
<comment type="similarity">
    <text evidence="2">Belongs to the Ca(2+):cation antiporter (CaCA) (TC 2.A.19) family.</text>
</comment>
<feature type="domain" description="Sodium/calcium exchanger membrane region" evidence="9">
    <location>
        <begin position="1005"/>
        <end position="1153"/>
    </location>
</feature>